<evidence type="ECO:0000313" key="4">
    <source>
        <dbReference type="Proteomes" id="UP001190491"/>
    </source>
</evidence>
<comment type="caution">
    <text evidence="1">The sequence shown here is derived from an EMBL/GenBank/DDBJ whole genome shotgun (WGS) entry which is preliminary data.</text>
</comment>
<name>A0AAD2BTY3_9RALS</name>
<keyword evidence="3" id="KW-1185">Reference proteome</keyword>
<dbReference type="AlphaFoldDB" id="A0AAD2BTY3"/>
<accession>A0AAD2BTY3</accession>
<sequence length="87" mass="9573">MRQSLARPEQKQFPLSIAAGRNAAVLWLENPVMSAATWRDSRFAAHACGMGFTELVERRRAFNEAFEQGIADAIVGVVFVAAEARHA</sequence>
<dbReference type="RefSeq" id="WP_316856651.1">
    <property type="nucleotide sequence ID" value="NZ_CAUDKO010000001.1"/>
</dbReference>
<protein>
    <submittedName>
        <fullName evidence="1">Uncharacterized protein</fullName>
    </submittedName>
</protein>
<organism evidence="1 4">
    <name type="scientific">Ralstonia flatus</name>
    <dbReference type="NCBI Taxonomy" id="3058601"/>
    <lineage>
        <taxon>Bacteria</taxon>
        <taxon>Pseudomonadati</taxon>
        <taxon>Pseudomonadota</taxon>
        <taxon>Betaproteobacteria</taxon>
        <taxon>Burkholderiales</taxon>
        <taxon>Burkholderiaceae</taxon>
        <taxon>Ralstonia</taxon>
    </lineage>
</organism>
<dbReference type="Proteomes" id="UP001189792">
    <property type="component" value="Unassembled WGS sequence"/>
</dbReference>
<evidence type="ECO:0000313" key="2">
    <source>
        <dbReference type="EMBL" id="CAJ0856831.1"/>
    </source>
</evidence>
<dbReference type="EMBL" id="CAUDLI010000001">
    <property type="protein sequence ID" value="CAJ0856831.1"/>
    <property type="molecule type" value="Genomic_DNA"/>
</dbReference>
<proteinExistence type="predicted"/>
<evidence type="ECO:0000313" key="1">
    <source>
        <dbReference type="EMBL" id="CAJ0849561.1"/>
    </source>
</evidence>
<dbReference type="EMBL" id="CAUDKO010000001">
    <property type="protein sequence ID" value="CAJ0849561.1"/>
    <property type="molecule type" value="Genomic_DNA"/>
</dbReference>
<reference evidence="1 3" key="1">
    <citation type="submission" date="2023-07" db="EMBL/GenBank/DDBJ databases">
        <authorList>
            <person name="Peeters C."/>
        </authorList>
    </citation>
    <scope>NUCLEOTIDE SEQUENCE</scope>
    <source>
        <strain evidence="2 3">LMG 32965</strain>
        <strain evidence="1">R-77567</strain>
    </source>
</reference>
<dbReference type="Proteomes" id="UP001190491">
    <property type="component" value="Unassembled WGS sequence"/>
</dbReference>
<evidence type="ECO:0000313" key="3">
    <source>
        <dbReference type="Proteomes" id="UP001189792"/>
    </source>
</evidence>
<gene>
    <name evidence="2" type="ORF">R77564_00414</name>
    <name evidence="1" type="ORF">R77567_00324</name>
</gene>